<sequence>MRLIQHKREAYWFYRFLSLGYDRWVNPLFWTPAMRALALEQARLERGMNVLDAGAGTGFTTEGIVARVEASSVTMLDQSPHQLARSRTKPALADCPRVLGDAENLPFADDTFDRYVSAGSIEYWPDPQRGIAEAYRVVRSGATALVIGPVRPANRVARALAETWMLFPAVEEYTRWMEAAGFTDVRVVELAPDWYRDQRAPYALAISGVKPAPGPSPAPPPAPPEPPPSRARFAFRFVAGSAAGALFIPIAAVLTVRDRLAARRAG</sequence>
<dbReference type="GO" id="GO:0051741">
    <property type="term" value="F:2-methyl-6-phytyl-1,4-benzoquinone methyltransferase activity"/>
    <property type="evidence" value="ECO:0007669"/>
    <property type="project" value="InterPro"/>
</dbReference>
<keyword evidence="1" id="KW-0812">Transmembrane</keyword>
<dbReference type="CDD" id="cd02440">
    <property type="entry name" value="AdoMet_MTases"/>
    <property type="match status" value="1"/>
</dbReference>
<protein>
    <submittedName>
        <fullName evidence="3">Methyltransferase domain-containing protein</fullName>
    </submittedName>
</protein>
<dbReference type="PROSITE" id="PS51734">
    <property type="entry name" value="SAM_MPBQ_MSBQ_MT"/>
    <property type="match status" value="1"/>
</dbReference>
<evidence type="ECO:0000259" key="2">
    <source>
        <dbReference type="PROSITE" id="PS51734"/>
    </source>
</evidence>
<feature type="transmembrane region" description="Helical" evidence="1">
    <location>
        <begin position="233"/>
        <end position="256"/>
    </location>
</feature>
<keyword evidence="1" id="KW-1133">Transmembrane helix</keyword>
<accession>A0A9X3N319</accession>
<dbReference type="GO" id="GO:0032259">
    <property type="term" value="P:methylation"/>
    <property type="evidence" value="ECO:0007669"/>
    <property type="project" value="UniProtKB-KW"/>
</dbReference>
<dbReference type="Gene3D" id="3.40.50.150">
    <property type="entry name" value="Vaccinia Virus protein VP39"/>
    <property type="match status" value="1"/>
</dbReference>
<reference evidence="3" key="1">
    <citation type="submission" date="2022-10" db="EMBL/GenBank/DDBJ databases">
        <title>The WGS of Solirubrobacter ginsenosidimutans DSM 21036.</title>
        <authorList>
            <person name="Jiang Z."/>
        </authorList>
    </citation>
    <scope>NUCLEOTIDE SEQUENCE</scope>
    <source>
        <strain evidence="3">DSM 21036</strain>
    </source>
</reference>
<dbReference type="PANTHER" id="PTHR44516:SF11">
    <property type="entry name" value="2-METHYL-6-PHYTYL-1,4-HYDROQUINONE METHYLTRANSFERASE 2, CHLOROPLASTIC"/>
    <property type="match status" value="1"/>
</dbReference>
<dbReference type="PANTHER" id="PTHR44516">
    <property type="entry name" value="2-METHYL-6-PHYTYL-1,4-HYDROQUINONE METHYLTRANSFERASE, CHLOROPLASTIC"/>
    <property type="match status" value="1"/>
</dbReference>
<feature type="domain" description="MPBQ/MBSQ family SAM-binding methyltransferase profile" evidence="2">
    <location>
        <begin position="2"/>
        <end position="205"/>
    </location>
</feature>
<keyword evidence="3" id="KW-0808">Transferase</keyword>
<keyword evidence="1" id="KW-0472">Membrane</keyword>
<evidence type="ECO:0000313" key="3">
    <source>
        <dbReference type="EMBL" id="MDA0166346.1"/>
    </source>
</evidence>
<dbReference type="SUPFAM" id="SSF53335">
    <property type="entry name" value="S-adenosyl-L-methionine-dependent methyltransferases"/>
    <property type="match status" value="1"/>
</dbReference>
<dbReference type="AlphaFoldDB" id="A0A9X3N319"/>
<gene>
    <name evidence="3" type="ORF">OM076_39135</name>
</gene>
<dbReference type="InterPro" id="IPR029063">
    <property type="entry name" value="SAM-dependent_MTases_sf"/>
</dbReference>
<dbReference type="Proteomes" id="UP001149140">
    <property type="component" value="Unassembled WGS sequence"/>
</dbReference>
<comment type="caution">
    <text evidence="3">The sequence shown here is derived from an EMBL/GenBank/DDBJ whole genome shotgun (WGS) entry which is preliminary data.</text>
</comment>
<proteinExistence type="predicted"/>
<dbReference type="Pfam" id="PF08241">
    <property type="entry name" value="Methyltransf_11"/>
    <property type="match status" value="1"/>
</dbReference>
<dbReference type="InterPro" id="IPR044649">
    <property type="entry name" value="MPBQ/MSBQ_MT"/>
</dbReference>
<dbReference type="InterPro" id="IPR031164">
    <property type="entry name" value="SAM_MPBQ_MSBQ_MT"/>
</dbReference>
<keyword evidence="4" id="KW-1185">Reference proteome</keyword>
<dbReference type="EMBL" id="JAPDOD010000063">
    <property type="protein sequence ID" value="MDA0166346.1"/>
    <property type="molecule type" value="Genomic_DNA"/>
</dbReference>
<name>A0A9X3N319_9ACTN</name>
<organism evidence="3 4">
    <name type="scientific">Solirubrobacter ginsenosidimutans</name>
    <dbReference type="NCBI Taxonomy" id="490573"/>
    <lineage>
        <taxon>Bacteria</taxon>
        <taxon>Bacillati</taxon>
        <taxon>Actinomycetota</taxon>
        <taxon>Thermoleophilia</taxon>
        <taxon>Solirubrobacterales</taxon>
        <taxon>Solirubrobacteraceae</taxon>
        <taxon>Solirubrobacter</taxon>
    </lineage>
</organism>
<keyword evidence="3" id="KW-0489">Methyltransferase</keyword>
<dbReference type="InterPro" id="IPR013216">
    <property type="entry name" value="Methyltransf_11"/>
</dbReference>
<evidence type="ECO:0000313" key="4">
    <source>
        <dbReference type="Proteomes" id="UP001149140"/>
    </source>
</evidence>
<evidence type="ECO:0000256" key="1">
    <source>
        <dbReference type="SAM" id="Phobius"/>
    </source>
</evidence>
<dbReference type="RefSeq" id="WP_270045603.1">
    <property type="nucleotide sequence ID" value="NZ_JAPDOD010000063.1"/>
</dbReference>